<organism evidence="2 3">
    <name type="scientific">Arenimonas metalli CF5-1</name>
    <dbReference type="NCBI Taxonomy" id="1384056"/>
    <lineage>
        <taxon>Bacteria</taxon>
        <taxon>Pseudomonadati</taxon>
        <taxon>Pseudomonadota</taxon>
        <taxon>Gammaproteobacteria</taxon>
        <taxon>Lysobacterales</taxon>
        <taxon>Lysobacteraceae</taxon>
        <taxon>Arenimonas</taxon>
    </lineage>
</organism>
<dbReference type="STRING" id="1384056.N787_03010"/>
<dbReference type="PATRIC" id="fig|1384056.3.peg.1721"/>
<name>A0A091B522_9GAMM</name>
<evidence type="ECO:0000256" key="1">
    <source>
        <dbReference type="SAM" id="SignalP"/>
    </source>
</evidence>
<feature type="signal peptide" evidence="1">
    <location>
        <begin position="1"/>
        <end position="30"/>
    </location>
</feature>
<evidence type="ECO:0000313" key="3">
    <source>
        <dbReference type="Proteomes" id="UP000029393"/>
    </source>
</evidence>
<sequence>MRFATPLRRSLSALPLLAVAVVAFMPAAPAPTVASAPAAMEAGCGQAEPVGALGLARMPGDLGGLGRRLRCAG</sequence>
<dbReference type="RefSeq" id="WP_034212779.1">
    <property type="nucleotide sequence ID" value="NZ_AVCK01000022.1"/>
</dbReference>
<keyword evidence="3" id="KW-1185">Reference proteome</keyword>
<dbReference type="Proteomes" id="UP000029393">
    <property type="component" value="Unassembled WGS sequence"/>
</dbReference>
<protein>
    <submittedName>
        <fullName evidence="2">Uncharacterized protein</fullName>
    </submittedName>
</protein>
<feature type="chain" id="PRO_5001869487" evidence="1">
    <location>
        <begin position="31"/>
        <end position="73"/>
    </location>
</feature>
<dbReference type="AlphaFoldDB" id="A0A091B522"/>
<reference evidence="2 3" key="1">
    <citation type="submission" date="2013-09" db="EMBL/GenBank/DDBJ databases">
        <title>Genome sequencing of Arenimonas metalli.</title>
        <authorList>
            <person name="Chen F."/>
            <person name="Wang G."/>
        </authorList>
    </citation>
    <scope>NUCLEOTIDE SEQUENCE [LARGE SCALE GENOMIC DNA]</scope>
    <source>
        <strain evidence="2 3">CF5-1</strain>
    </source>
</reference>
<comment type="caution">
    <text evidence="2">The sequence shown here is derived from an EMBL/GenBank/DDBJ whole genome shotgun (WGS) entry which is preliminary data.</text>
</comment>
<gene>
    <name evidence="2" type="ORF">N787_03010</name>
</gene>
<dbReference type="EMBL" id="AVCK01000022">
    <property type="protein sequence ID" value="KFN45934.1"/>
    <property type="molecule type" value="Genomic_DNA"/>
</dbReference>
<evidence type="ECO:0000313" key="2">
    <source>
        <dbReference type="EMBL" id="KFN45934.1"/>
    </source>
</evidence>
<proteinExistence type="predicted"/>
<keyword evidence="1" id="KW-0732">Signal</keyword>
<accession>A0A091B522</accession>